<evidence type="ECO:0000256" key="1">
    <source>
        <dbReference type="ARBA" id="ARBA00022741"/>
    </source>
</evidence>
<keyword evidence="3" id="KW-0347">Helicase</keyword>
<dbReference type="PANTHER" id="PTHR10887:SF495">
    <property type="entry name" value="HELICASE SENATAXIN ISOFORM X1-RELATED"/>
    <property type="match status" value="1"/>
</dbReference>
<protein>
    <submittedName>
        <fullName evidence="9">Uncharacterized protein</fullName>
    </submittedName>
</protein>
<evidence type="ECO:0000259" key="8">
    <source>
        <dbReference type="Pfam" id="PF21138"/>
    </source>
</evidence>
<dbReference type="GO" id="GO:0005694">
    <property type="term" value="C:chromosome"/>
    <property type="evidence" value="ECO:0007669"/>
    <property type="project" value="UniProtKB-ARBA"/>
</dbReference>
<proteinExistence type="predicted"/>
<dbReference type="Pfam" id="PF13087">
    <property type="entry name" value="AAA_12"/>
    <property type="match status" value="1"/>
</dbReference>
<dbReference type="InterPro" id="IPR045055">
    <property type="entry name" value="DNA2/NAM7-like"/>
</dbReference>
<feature type="domain" description="DNA2/NAM7 helicase-like C-terminal" evidence="7">
    <location>
        <begin position="534"/>
        <end position="738"/>
    </location>
</feature>
<dbReference type="GO" id="GO:0004386">
    <property type="term" value="F:helicase activity"/>
    <property type="evidence" value="ECO:0007669"/>
    <property type="project" value="UniProtKB-KW"/>
</dbReference>
<evidence type="ECO:0000256" key="2">
    <source>
        <dbReference type="ARBA" id="ARBA00022801"/>
    </source>
</evidence>
<dbReference type="SUPFAM" id="SSF52540">
    <property type="entry name" value="P-loop containing nucleoside triphosphate hydrolases"/>
    <property type="match status" value="1"/>
</dbReference>
<reference evidence="9 10" key="1">
    <citation type="journal article" date="2024" name="Nat. Commun.">
        <title>Phylogenomics reveals the evolutionary origins of lichenization in chlorophyte algae.</title>
        <authorList>
            <person name="Puginier C."/>
            <person name="Libourel C."/>
            <person name="Otte J."/>
            <person name="Skaloud P."/>
            <person name="Haon M."/>
            <person name="Grisel S."/>
            <person name="Petersen M."/>
            <person name="Berrin J.G."/>
            <person name="Delaux P.M."/>
            <person name="Dal Grande F."/>
            <person name="Keller J."/>
        </authorList>
    </citation>
    <scope>NUCLEOTIDE SEQUENCE [LARGE SCALE GENOMIC DNA]</scope>
    <source>
        <strain evidence="9 10">SAG 2145</strain>
    </source>
</reference>
<keyword evidence="1" id="KW-0547">Nucleotide-binding</keyword>
<keyword evidence="10" id="KW-1185">Reference proteome</keyword>
<sequence>MCPLFGAVVWTAAKAQQALPQTPKPGGSKKNNKTAGSRQKTRDADLLEAGSGRSKGSARSAGRKAAKLALDRVQLAAGHPPKPFRLAAERILKEQGKDQIAKKGRGRGDKQKLHHVLLQAHRAAFEAGIDAELSQEWEASNERLQQWSRRRLQEEGLALFDLKAEPAGALFSDRIFRFAMARRGEPMPEHAMSQGDIILLSQARPGESSLEGIVVDSSAKWMRVAVSASTAPHIRGGPWRLDLYADTVSSERCRQALHAFSQPQPELTPGQIQLRRVLLGAGLPQGLDLPSASRQAPSWALGNAARTILKPAFASLAKILEAGKLNRSQGEAIRAALGQTLTLWQGPPGTGKTRTLAHFLAVAKGMLPRGSIIACAASNVAVDNLVTALDALGVHVVRVGQPVKVAEALRGCTLEALVLQHPAGKAAADLRAKAALEKGTTGRIAFEQAMRLEEQATGAVLQSADVVASTCVGAGDPRLEGKTFRLCCLDEASQAVEPAALVPLLKGCEAALMVGDACQLPPTVISSQAEEAELKVSMFERLQAAGLVPLLLDIQYRMHPAIAAFPSRTFYRGALLSHPTPADRPAPAGFSWPKAHKPVAFVQSNGPERRTGTQGDIAAAASLANNTEARLVATIVSRLMAADPHLTSGAGIGVITPYSGQVTELRAQLQSIQTTAGPLADGALEVKTVDGFQGREKEVIVFSAVRCNVGRSVGFLADSRRLNVALTRAKRGLIVIGDGRTLSADIVWCKWLNWVKKEGLSI</sequence>
<evidence type="ECO:0000259" key="6">
    <source>
        <dbReference type="Pfam" id="PF13086"/>
    </source>
</evidence>
<evidence type="ECO:0000256" key="5">
    <source>
        <dbReference type="SAM" id="MobiDB-lite"/>
    </source>
</evidence>
<keyword evidence="2" id="KW-0378">Hydrolase</keyword>
<evidence type="ECO:0000313" key="9">
    <source>
        <dbReference type="EMBL" id="KAK9844503.1"/>
    </source>
</evidence>
<dbReference type="InterPro" id="IPR041677">
    <property type="entry name" value="DNA2/NAM7_AAA_11"/>
</dbReference>
<dbReference type="InterPro" id="IPR041679">
    <property type="entry name" value="DNA2/NAM7-like_C"/>
</dbReference>
<feature type="domain" description="Helicase SMUBP-2/HCS1 1B" evidence="8">
    <location>
        <begin position="131"/>
        <end position="229"/>
    </location>
</feature>
<evidence type="ECO:0000256" key="4">
    <source>
        <dbReference type="ARBA" id="ARBA00022840"/>
    </source>
</evidence>
<accession>A0AAW1SGA1</accession>
<evidence type="ECO:0000256" key="3">
    <source>
        <dbReference type="ARBA" id="ARBA00022806"/>
    </source>
</evidence>
<dbReference type="InterPro" id="IPR048761">
    <property type="entry name" value="SMUBP-2_HCS1_1B"/>
</dbReference>
<feature type="domain" description="DNA2/NAM7 helicase helicase" evidence="6">
    <location>
        <begin position="449"/>
        <end position="526"/>
    </location>
</feature>
<feature type="compositionally biased region" description="Low complexity" evidence="5">
    <location>
        <begin position="49"/>
        <end position="60"/>
    </location>
</feature>
<dbReference type="Gene3D" id="3.40.50.300">
    <property type="entry name" value="P-loop containing nucleotide triphosphate hydrolases"/>
    <property type="match status" value="2"/>
</dbReference>
<dbReference type="GO" id="GO:0016787">
    <property type="term" value="F:hydrolase activity"/>
    <property type="evidence" value="ECO:0007669"/>
    <property type="project" value="UniProtKB-KW"/>
</dbReference>
<dbReference type="Pfam" id="PF21138">
    <property type="entry name" value="SMUBP-2_HCS1_1B"/>
    <property type="match status" value="1"/>
</dbReference>
<comment type="caution">
    <text evidence="9">The sequence shown here is derived from an EMBL/GenBank/DDBJ whole genome shotgun (WGS) entry which is preliminary data.</text>
</comment>
<dbReference type="EMBL" id="JALJOS010000001">
    <property type="protein sequence ID" value="KAK9844503.1"/>
    <property type="molecule type" value="Genomic_DNA"/>
</dbReference>
<dbReference type="InterPro" id="IPR027417">
    <property type="entry name" value="P-loop_NTPase"/>
</dbReference>
<name>A0AAW1SGA1_9CHLO</name>
<dbReference type="CDD" id="cd18808">
    <property type="entry name" value="SF1_C_Upf1"/>
    <property type="match status" value="1"/>
</dbReference>
<feature type="region of interest" description="Disordered" evidence="5">
    <location>
        <begin position="16"/>
        <end position="63"/>
    </location>
</feature>
<evidence type="ECO:0000313" key="10">
    <source>
        <dbReference type="Proteomes" id="UP001438707"/>
    </source>
</evidence>
<dbReference type="Gene3D" id="2.40.30.270">
    <property type="match status" value="1"/>
</dbReference>
<feature type="domain" description="DNA2/NAM7 helicase helicase" evidence="6">
    <location>
        <begin position="324"/>
        <end position="428"/>
    </location>
</feature>
<dbReference type="GO" id="GO:0005524">
    <property type="term" value="F:ATP binding"/>
    <property type="evidence" value="ECO:0007669"/>
    <property type="project" value="UniProtKB-KW"/>
</dbReference>
<dbReference type="Proteomes" id="UP001438707">
    <property type="component" value="Unassembled WGS sequence"/>
</dbReference>
<dbReference type="FunFam" id="3.40.50.300:FF:000326">
    <property type="entry name" value="P-loop containing nucleoside triphosphate hydrolase"/>
    <property type="match status" value="1"/>
</dbReference>
<dbReference type="AlphaFoldDB" id="A0AAW1SGA1"/>
<dbReference type="InterPro" id="IPR047187">
    <property type="entry name" value="SF1_C_Upf1"/>
</dbReference>
<keyword evidence="4" id="KW-0067">ATP-binding</keyword>
<organism evidence="9 10">
    <name type="scientific">Apatococcus lobatus</name>
    <dbReference type="NCBI Taxonomy" id="904363"/>
    <lineage>
        <taxon>Eukaryota</taxon>
        <taxon>Viridiplantae</taxon>
        <taxon>Chlorophyta</taxon>
        <taxon>core chlorophytes</taxon>
        <taxon>Trebouxiophyceae</taxon>
        <taxon>Chlorellales</taxon>
        <taxon>Chlorellaceae</taxon>
        <taxon>Apatococcus</taxon>
    </lineage>
</organism>
<dbReference type="GO" id="GO:0003723">
    <property type="term" value="F:RNA binding"/>
    <property type="evidence" value="ECO:0007669"/>
    <property type="project" value="InterPro"/>
</dbReference>
<dbReference type="Pfam" id="PF13086">
    <property type="entry name" value="AAA_11"/>
    <property type="match status" value="2"/>
</dbReference>
<gene>
    <name evidence="9" type="ORF">WJX74_003338</name>
</gene>
<evidence type="ECO:0000259" key="7">
    <source>
        <dbReference type="Pfam" id="PF13087"/>
    </source>
</evidence>
<dbReference type="PANTHER" id="PTHR10887">
    <property type="entry name" value="DNA2/NAM7 HELICASE FAMILY"/>
    <property type="match status" value="1"/>
</dbReference>